<gene>
    <name evidence="1" type="ORF">T190115A13A_20365</name>
</gene>
<dbReference type="InterPro" id="IPR018247">
    <property type="entry name" value="EF_Hand_1_Ca_BS"/>
</dbReference>
<dbReference type="EMBL" id="CAXJRC010000022">
    <property type="protein sequence ID" value="CAL2107085.1"/>
    <property type="molecule type" value="Genomic_DNA"/>
</dbReference>
<accession>A0ABP1FEP8</accession>
<dbReference type="Proteomes" id="UP001497602">
    <property type="component" value="Unassembled WGS sequence"/>
</dbReference>
<dbReference type="RefSeq" id="WP_348738737.1">
    <property type="nucleotide sequence ID" value="NZ_CAXJRC010000022.1"/>
</dbReference>
<protein>
    <recommendedName>
        <fullName evidence="3">DUF4270 domain-containing protein</fullName>
    </recommendedName>
</protein>
<name>A0ABP1FEP8_9FLAO</name>
<dbReference type="Pfam" id="PF14092">
    <property type="entry name" value="DUF4270"/>
    <property type="match status" value="1"/>
</dbReference>
<evidence type="ECO:0000313" key="1">
    <source>
        <dbReference type="EMBL" id="CAL2107085.1"/>
    </source>
</evidence>
<sequence length="554" mass="61432">MIRKIGVIGISLFCLALVSSCEKDFNDIGSGVVKNTKFNTNQIDLELKITPKDIENVRADNIGATISEYWLGVYKSGNYKTMEASFVSQLGLPSSLKTSDTKAAEKKDEIDSAFVLDKVILKLPYTATSIGKESDGKPKFRLDSVLGNPNLATNVKVYRNNTFLNALDPGNPTQQNTFLSNHDYSYTEVDLLSEDANFSFIPKAVDTMITITRSYSDGRTFESEEKLISKAPFLAITLDKDKMKTMFWDKFSDPEFANSQVFNEFFKGIVVKAEGTDGVAVPLSFAGTGESASMDFFYTITRTEKKTDDAALTYKDTVPTKFSFPLRGVSNSIYKMSPATVAVPADNFSVQGTAGSSVEIEVLGVNLVKLKQNDPNNTLLKHEDQDADNNGYLDLKELANIRNTNGGEYGLLVNDATLSFYINQTVNTDKNIVPQRLLLHGFTDSKPTHISDSYFESGTYGGNIDVTDNLPEKYTFRITRYISDLLDKSTTNFSPLVLKVYNNPTDNPNKANRVVDVNVKGYNWNPRGVTLLNENESSNGEKRAVLKISYSEKK</sequence>
<reference evidence="1 2" key="1">
    <citation type="submission" date="2024-05" db="EMBL/GenBank/DDBJ databases">
        <authorList>
            <person name="Duchaud E."/>
        </authorList>
    </citation>
    <scope>NUCLEOTIDE SEQUENCE [LARGE SCALE GENOMIC DNA]</scope>
    <source>
        <strain evidence="1">Ena-SAMPLE-TAB-13-05-2024-13:56:06:370-140305</strain>
    </source>
</reference>
<evidence type="ECO:0000313" key="2">
    <source>
        <dbReference type="Proteomes" id="UP001497602"/>
    </source>
</evidence>
<proteinExistence type="predicted"/>
<keyword evidence="2" id="KW-1185">Reference proteome</keyword>
<dbReference type="PROSITE" id="PS00018">
    <property type="entry name" value="EF_HAND_1"/>
    <property type="match status" value="1"/>
</dbReference>
<evidence type="ECO:0008006" key="3">
    <source>
        <dbReference type="Google" id="ProtNLM"/>
    </source>
</evidence>
<dbReference type="PROSITE" id="PS51257">
    <property type="entry name" value="PROKAR_LIPOPROTEIN"/>
    <property type="match status" value="1"/>
</dbReference>
<comment type="caution">
    <text evidence="1">The sequence shown here is derived from an EMBL/GenBank/DDBJ whole genome shotgun (WGS) entry which is preliminary data.</text>
</comment>
<organism evidence="1 2">
    <name type="scientific">Tenacibaculum vairaonense</name>
    <dbReference type="NCBI Taxonomy" id="3137860"/>
    <lineage>
        <taxon>Bacteria</taxon>
        <taxon>Pseudomonadati</taxon>
        <taxon>Bacteroidota</taxon>
        <taxon>Flavobacteriia</taxon>
        <taxon>Flavobacteriales</taxon>
        <taxon>Flavobacteriaceae</taxon>
        <taxon>Tenacibaculum</taxon>
    </lineage>
</organism>
<dbReference type="InterPro" id="IPR025366">
    <property type="entry name" value="DUF4270"/>
</dbReference>